<dbReference type="RefSeq" id="WP_205720966.1">
    <property type="nucleotide sequence ID" value="NZ_CP070608.1"/>
</dbReference>
<reference evidence="1" key="1">
    <citation type="submission" date="2021-02" db="EMBL/GenBank/DDBJ databases">
        <title>Fulvivirga sp. S481 isolated from sea water.</title>
        <authorList>
            <person name="Bae S.S."/>
            <person name="Baek K."/>
        </authorList>
    </citation>
    <scope>NUCLEOTIDE SEQUENCE</scope>
    <source>
        <strain evidence="1">S481</strain>
    </source>
</reference>
<evidence type="ECO:0000313" key="2">
    <source>
        <dbReference type="Proteomes" id="UP000662783"/>
    </source>
</evidence>
<gene>
    <name evidence="1" type="ORF">JR347_12665</name>
</gene>
<organism evidence="1 2">
    <name type="scientific">Fulvivirga lutea</name>
    <dbReference type="NCBI Taxonomy" id="2810512"/>
    <lineage>
        <taxon>Bacteria</taxon>
        <taxon>Pseudomonadati</taxon>
        <taxon>Bacteroidota</taxon>
        <taxon>Cytophagia</taxon>
        <taxon>Cytophagales</taxon>
        <taxon>Fulvivirgaceae</taxon>
        <taxon>Fulvivirga</taxon>
    </lineage>
</organism>
<protein>
    <recommendedName>
        <fullName evidence="3">YtxH domain-containing protein</fullName>
    </recommendedName>
</protein>
<proteinExistence type="predicted"/>
<dbReference type="EMBL" id="CP070608">
    <property type="protein sequence ID" value="QSE96450.1"/>
    <property type="molecule type" value="Genomic_DNA"/>
</dbReference>
<sequence length="74" mass="7997">MKKGIIVSAIAGFASGLTVGLLSTSSKGSELRNKLLKTINTRFTHFEGKVKDLLSINDSNSVKDSKKTEEKVTK</sequence>
<keyword evidence="2" id="KW-1185">Reference proteome</keyword>
<evidence type="ECO:0000313" key="1">
    <source>
        <dbReference type="EMBL" id="QSE96450.1"/>
    </source>
</evidence>
<evidence type="ECO:0008006" key="3">
    <source>
        <dbReference type="Google" id="ProtNLM"/>
    </source>
</evidence>
<dbReference type="Proteomes" id="UP000662783">
    <property type="component" value="Chromosome"/>
</dbReference>
<accession>A0A974WEM7</accession>
<name>A0A974WEM7_9BACT</name>
<dbReference type="KEGG" id="fuv:JR347_12665"/>
<dbReference type="AlphaFoldDB" id="A0A974WEM7"/>